<reference evidence="3 4" key="1">
    <citation type="submission" date="2019-01" db="EMBL/GenBank/DDBJ databases">
        <title>High-quality-draft genome sequences of five non-tuberculosis mycobacteriaceae isolated from a nosocomial environment.</title>
        <authorList>
            <person name="Tiago I."/>
            <person name="Alarico S."/>
            <person name="Pereira S.G."/>
            <person name="Coelho C."/>
            <person name="Maranha A."/>
            <person name="Empadinhas N."/>
        </authorList>
    </citation>
    <scope>NUCLEOTIDE SEQUENCE [LARGE SCALE GENOMIC DNA]</scope>
    <source>
        <strain evidence="3 4">24AIII</strain>
    </source>
</reference>
<dbReference type="PANTHER" id="PTHR43140:SF1">
    <property type="entry name" value="TYPE I RESTRICTION ENZYME ECOKI SPECIFICITY SUBUNIT"/>
    <property type="match status" value="1"/>
</dbReference>
<organism evidence="3 4">
    <name type="scientific">Mycolicibacterium mucogenicum</name>
    <name type="common">Mycobacterium mucogenicum</name>
    <dbReference type="NCBI Taxonomy" id="56689"/>
    <lineage>
        <taxon>Bacteria</taxon>
        <taxon>Bacillati</taxon>
        <taxon>Actinomycetota</taxon>
        <taxon>Actinomycetes</taxon>
        <taxon>Mycobacteriales</taxon>
        <taxon>Mycobacteriaceae</taxon>
        <taxon>Mycolicibacterium</taxon>
    </lineage>
</organism>
<dbReference type="GO" id="GO:0003677">
    <property type="term" value="F:DNA binding"/>
    <property type="evidence" value="ECO:0007669"/>
    <property type="project" value="UniProtKB-KW"/>
</dbReference>
<accession>A0A4R5WC03</accession>
<dbReference type="RefSeq" id="WP_133427782.1">
    <property type="nucleotide sequence ID" value="NZ_SDLO01000020.1"/>
</dbReference>
<dbReference type="GO" id="GO:0009307">
    <property type="term" value="P:DNA restriction-modification system"/>
    <property type="evidence" value="ECO:0007669"/>
    <property type="project" value="UniProtKB-KW"/>
</dbReference>
<evidence type="ECO:0000256" key="2">
    <source>
        <dbReference type="ARBA" id="ARBA00023125"/>
    </source>
</evidence>
<evidence type="ECO:0000313" key="3">
    <source>
        <dbReference type="EMBL" id="TDK86153.1"/>
    </source>
</evidence>
<dbReference type="CDD" id="cd17253">
    <property type="entry name" value="RMtype1_S_Eco933I-TRD2-CR2_like"/>
    <property type="match status" value="1"/>
</dbReference>
<dbReference type="EMBL" id="SDLO01000020">
    <property type="protein sequence ID" value="TDK86153.1"/>
    <property type="molecule type" value="Genomic_DNA"/>
</dbReference>
<comment type="caution">
    <text evidence="3">The sequence shown here is derived from an EMBL/GenBank/DDBJ whole genome shotgun (WGS) entry which is preliminary data.</text>
</comment>
<dbReference type="SUPFAM" id="SSF116734">
    <property type="entry name" value="DNA methylase specificity domain"/>
    <property type="match status" value="2"/>
</dbReference>
<dbReference type="AlphaFoldDB" id="A0A4R5WC03"/>
<protein>
    <recommendedName>
        <fullName evidence="5">Restriction endonuclease subunit S</fullName>
    </recommendedName>
</protein>
<proteinExistence type="predicted"/>
<dbReference type="Gene3D" id="3.90.220.20">
    <property type="entry name" value="DNA methylase specificity domains"/>
    <property type="match status" value="2"/>
</dbReference>
<dbReference type="InterPro" id="IPR051212">
    <property type="entry name" value="Type-I_RE_S_subunit"/>
</dbReference>
<evidence type="ECO:0000256" key="1">
    <source>
        <dbReference type="ARBA" id="ARBA00022747"/>
    </source>
</evidence>
<keyword evidence="1" id="KW-0680">Restriction system</keyword>
<gene>
    <name evidence="3" type="ORF">EUA03_20765</name>
</gene>
<dbReference type="InterPro" id="IPR044946">
    <property type="entry name" value="Restrct_endonuc_typeI_TRD_sf"/>
</dbReference>
<keyword evidence="2" id="KW-0238">DNA-binding</keyword>
<evidence type="ECO:0008006" key="5">
    <source>
        <dbReference type="Google" id="ProtNLM"/>
    </source>
</evidence>
<dbReference type="Proteomes" id="UP000294929">
    <property type="component" value="Unassembled WGS sequence"/>
</dbReference>
<evidence type="ECO:0000313" key="4">
    <source>
        <dbReference type="Proteomes" id="UP000294929"/>
    </source>
</evidence>
<name>A0A4R5WC03_MYCMU</name>
<dbReference type="PANTHER" id="PTHR43140">
    <property type="entry name" value="TYPE-1 RESTRICTION ENZYME ECOKI SPECIFICITY PROTEIN"/>
    <property type="match status" value="1"/>
</dbReference>
<sequence length="407" mass="46581">MSWPWQLPDGWRWTEWEAVARVASNLVEPEDYRAMPHIAPNHIEAHTGRLLPYRTVGDDEVVSAKHRFRPGQILYSKIRPYLGKVVLVDFDGLCSADMYPVDTELEPRYLKWWMLTPEFTRRASGQQARTVLPKINKRALGRLPVPVAQPGDQERIVEILDDHLSRLDAAADYLRAAERRLDTFVTATLMNLIPDVDDYPAKWERSCVGDAGVVELGRQRHPDWHSGPNMKPYLRVANVFEDRIDTRDVMEMHWPAETFDRFKLHVGDVLLNEGQTPELLGRPALYRGEPAEVAFTNSLLRFVASDRVLPEFALLVFRRHMRAGRFKRESRITTNIAHLSASRLKPIEFPIPDLAEQAAIVASAQRSFEAVERQRAQLAIAKLRREQLRKSMLSAAFSGHLTGSRLS</sequence>